<evidence type="ECO:0000313" key="3">
    <source>
        <dbReference type="EMBL" id="MBD8023660.1"/>
    </source>
</evidence>
<feature type="region of interest" description="Disordered" evidence="1">
    <location>
        <begin position="1"/>
        <end position="42"/>
    </location>
</feature>
<organism evidence="3 4">
    <name type="scientific">Microbacterium gallinarum</name>
    <dbReference type="NCBI Taxonomy" id="2762209"/>
    <lineage>
        <taxon>Bacteria</taxon>
        <taxon>Bacillati</taxon>
        <taxon>Actinomycetota</taxon>
        <taxon>Actinomycetes</taxon>
        <taxon>Micrococcales</taxon>
        <taxon>Microbacteriaceae</taxon>
        <taxon>Microbacterium</taxon>
    </lineage>
</organism>
<evidence type="ECO:0000256" key="2">
    <source>
        <dbReference type="SAM" id="Phobius"/>
    </source>
</evidence>
<feature type="transmembrane region" description="Helical" evidence="2">
    <location>
        <begin position="48"/>
        <end position="69"/>
    </location>
</feature>
<keyword evidence="2" id="KW-0472">Membrane</keyword>
<dbReference type="RefSeq" id="WP_191765987.1">
    <property type="nucleotide sequence ID" value="NZ_JACSPM010000002.1"/>
</dbReference>
<name>A0ABR8X2U4_9MICO</name>
<proteinExistence type="predicted"/>
<evidence type="ECO:0000313" key="4">
    <source>
        <dbReference type="Proteomes" id="UP000602532"/>
    </source>
</evidence>
<keyword evidence="4" id="KW-1185">Reference proteome</keyword>
<comment type="caution">
    <text evidence="3">The sequence shown here is derived from an EMBL/GenBank/DDBJ whole genome shotgun (WGS) entry which is preliminary data.</text>
</comment>
<keyword evidence="2" id="KW-0812">Transmembrane</keyword>
<gene>
    <name evidence="3" type="ORF">H9622_08660</name>
</gene>
<protein>
    <submittedName>
        <fullName evidence="3">Uncharacterized protein</fullName>
    </submittedName>
</protein>
<dbReference type="EMBL" id="JACSPM010000002">
    <property type="protein sequence ID" value="MBD8023660.1"/>
    <property type="molecule type" value="Genomic_DNA"/>
</dbReference>
<feature type="transmembrane region" description="Helical" evidence="2">
    <location>
        <begin position="89"/>
        <end position="115"/>
    </location>
</feature>
<accession>A0ABR8X2U4</accession>
<sequence>MDNEPTVPFTSPTQPLTPPPLTQAPSTQYSDAGTDVKSSETPSPRIRWAGIVWGTVFAVLAGIAVWTLAEASRITAVHEWLRTLSPTEVHPGWVIGIVVLAGGVLLLILGGVALLRSAQLRMTVER</sequence>
<evidence type="ECO:0000256" key="1">
    <source>
        <dbReference type="SAM" id="MobiDB-lite"/>
    </source>
</evidence>
<reference evidence="3 4" key="1">
    <citation type="submission" date="2020-08" db="EMBL/GenBank/DDBJ databases">
        <title>A Genomic Blueprint of the Chicken Gut Microbiome.</title>
        <authorList>
            <person name="Gilroy R."/>
            <person name="Ravi A."/>
            <person name="Getino M."/>
            <person name="Pursley I."/>
            <person name="Horton D.L."/>
            <person name="Alikhan N.-F."/>
            <person name="Baker D."/>
            <person name="Gharbi K."/>
            <person name="Hall N."/>
            <person name="Watson M."/>
            <person name="Adriaenssens E.M."/>
            <person name="Foster-Nyarko E."/>
            <person name="Jarju S."/>
            <person name="Secka A."/>
            <person name="Antonio M."/>
            <person name="Oren A."/>
            <person name="Chaudhuri R."/>
            <person name="La Ragione R.M."/>
            <person name="Hildebrand F."/>
            <person name="Pallen M.J."/>
        </authorList>
    </citation>
    <scope>NUCLEOTIDE SEQUENCE [LARGE SCALE GENOMIC DNA]</scope>
    <source>
        <strain evidence="3 4">Sa1CUA4</strain>
    </source>
</reference>
<keyword evidence="2" id="KW-1133">Transmembrane helix</keyword>
<dbReference type="Proteomes" id="UP000602532">
    <property type="component" value="Unassembled WGS sequence"/>
</dbReference>